<proteinExistence type="predicted"/>
<dbReference type="EMBL" id="FRAR01000005">
    <property type="protein sequence ID" value="SHK01797.1"/>
    <property type="molecule type" value="Genomic_DNA"/>
</dbReference>
<dbReference type="STRING" id="1121421.SAMN02745123_00400"/>
<dbReference type="SUPFAM" id="SSF52540">
    <property type="entry name" value="P-loop containing nucleoside triphosphate hydrolases"/>
    <property type="match status" value="1"/>
</dbReference>
<dbReference type="GO" id="GO:0005524">
    <property type="term" value="F:ATP binding"/>
    <property type="evidence" value="ECO:0007669"/>
    <property type="project" value="UniProtKB-KW"/>
</dbReference>
<accession>A0A1M6P1C5</accession>
<evidence type="ECO:0000259" key="4">
    <source>
        <dbReference type="PROSITE" id="PS50893"/>
    </source>
</evidence>
<dbReference type="PANTHER" id="PTHR42788:SF13">
    <property type="entry name" value="ALIPHATIC SULFONATES IMPORT ATP-BINDING PROTEIN SSUB"/>
    <property type="match status" value="1"/>
</dbReference>
<sequence>MAGVKIEQLSKYYTIHNEQIKALAEIDLTIPDGSFVTLVGKSGCGKTTLLRLLCGLEQPSRGQITFLDQQQQVVQGKGRVSIVFQEPRLMPWLTVEQNMALPLFKEKDRRRVNQTVTHFLALLGLKKFRDAYPAQISGGMAQRVALGRTLCYDPDVILMDEPLGALDAFTRKNLQAELVDIFQTQKKTIVFVTHDVDEAVFLGQRVVILEGGKILEDVAVALSYPRNPLQQEFFQIREKILTVVMGEKPTKIGGYSQ</sequence>
<dbReference type="OrthoDB" id="9801958at2"/>
<dbReference type="Gene3D" id="3.40.50.300">
    <property type="entry name" value="P-loop containing nucleotide triphosphate hydrolases"/>
    <property type="match status" value="1"/>
</dbReference>
<dbReference type="GO" id="GO:0016887">
    <property type="term" value="F:ATP hydrolysis activity"/>
    <property type="evidence" value="ECO:0007669"/>
    <property type="project" value="InterPro"/>
</dbReference>
<dbReference type="Proteomes" id="UP000183997">
    <property type="component" value="Unassembled WGS sequence"/>
</dbReference>
<organism evidence="5 6">
    <name type="scientific">Desulforamulus aeronauticus DSM 10349</name>
    <dbReference type="NCBI Taxonomy" id="1121421"/>
    <lineage>
        <taxon>Bacteria</taxon>
        <taxon>Bacillati</taxon>
        <taxon>Bacillota</taxon>
        <taxon>Clostridia</taxon>
        <taxon>Eubacteriales</taxon>
        <taxon>Peptococcaceae</taxon>
        <taxon>Desulforamulus</taxon>
    </lineage>
</organism>
<dbReference type="InterPro" id="IPR050166">
    <property type="entry name" value="ABC_transporter_ATP-bind"/>
</dbReference>
<dbReference type="PROSITE" id="PS00211">
    <property type="entry name" value="ABC_TRANSPORTER_1"/>
    <property type="match status" value="1"/>
</dbReference>
<dbReference type="InterPro" id="IPR003593">
    <property type="entry name" value="AAA+_ATPase"/>
</dbReference>
<name>A0A1M6P1C5_9FIRM</name>
<dbReference type="RefSeq" id="WP_072910610.1">
    <property type="nucleotide sequence ID" value="NZ_FRAR01000005.1"/>
</dbReference>
<protein>
    <submittedName>
        <fullName evidence="5">Sulfonate transport system ATP-binding protein</fullName>
    </submittedName>
</protein>
<keyword evidence="3 5" id="KW-0067">ATP-binding</keyword>
<dbReference type="SMART" id="SM00382">
    <property type="entry name" value="AAA"/>
    <property type="match status" value="1"/>
</dbReference>
<keyword evidence="2" id="KW-0547">Nucleotide-binding</keyword>
<evidence type="ECO:0000313" key="6">
    <source>
        <dbReference type="Proteomes" id="UP000183997"/>
    </source>
</evidence>
<evidence type="ECO:0000256" key="2">
    <source>
        <dbReference type="ARBA" id="ARBA00022741"/>
    </source>
</evidence>
<dbReference type="InterPro" id="IPR017871">
    <property type="entry name" value="ABC_transporter-like_CS"/>
</dbReference>
<keyword evidence="6" id="KW-1185">Reference proteome</keyword>
<evidence type="ECO:0000313" key="5">
    <source>
        <dbReference type="EMBL" id="SHK01797.1"/>
    </source>
</evidence>
<reference evidence="6" key="1">
    <citation type="submission" date="2016-11" db="EMBL/GenBank/DDBJ databases">
        <authorList>
            <person name="Varghese N."/>
            <person name="Submissions S."/>
        </authorList>
    </citation>
    <scope>NUCLEOTIDE SEQUENCE [LARGE SCALE GENOMIC DNA]</scope>
    <source>
        <strain evidence="6">DSM 10349</strain>
    </source>
</reference>
<dbReference type="Pfam" id="PF00005">
    <property type="entry name" value="ABC_tran"/>
    <property type="match status" value="1"/>
</dbReference>
<dbReference type="CDD" id="cd03293">
    <property type="entry name" value="ABC_NrtD_SsuB_transporters"/>
    <property type="match status" value="1"/>
</dbReference>
<keyword evidence="1" id="KW-0813">Transport</keyword>
<dbReference type="InterPro" id="IPR027417">
    <property type="entry name" value="P-loop_NTPase"/>
</dbReference>
<evidence type="ECO:0000256" key="1">
    <source>
        <dbReference type="ARBA" id="ARBA00022448"/>
    </source>
</evidence>
<evidence type="ECO:0000256" key="3">
    <source>
        <dbReference type="ARBA" id="ARBA00022840"/>
    </source>
</evidence>
<gene>
    <name evidence="5" type="ORF">SAMN02745123_00400</name>
</gene>
<dbReference type="PANTHER" id="PTHR42788">
    <property type="entry name" value="TAURINE IMPORT ATP-BINDING PROTEIN-RELATED"/>
    <property type="match status" value="1"/>
</dbReference>
<feature type="domain" description="ABC transporter" evidence="4">
    <location>
        <begin position="4"/>
        <end position="236"/>
    </location>
</feature>
<dbReference type="PROSITE" id="PS50893">
    <property type="entry name" value="ABC_TRANSPORTER_2"/>
    <property type="match status" value="1"/>
</dbReference>
<dbReference type="AlphaFoldDB" id="A0A1M6P1C5"/>
<dbReference type="InterPro" id="IPR003439">
    <property type="entry name" value="ABC_transporter-like_ATP-bd"/>
</dbReference>